<comment type="similarity">
    <text evidence="6">Belongs to the IspF family.</text>
</comment>
<dbReference type="GO" id="GO:0019288">
    <property type="term" value="P:isopentenyl diphosphate biosynthetic process, methylerythritol 4-phosphate pathway"/>
    <property type="evidence" value="ECO:0007669"/>
    <property type="project" value="UniProtKB-UniRule"/>
</dbReference>
<comment type="similarity">
    <text evidence="14">In the N-terminal section; belongs to the IspD/TarI cytidylyltransferase family. IspD subfamily.</text>
</comment>
<evidence type="ECO:0000256" key="9">
    <source>
        <dbReference type="ARBA" id="ARBA00022695"/>
    </source>
</evidence>
<dbReference type="Pfam" id="PF02542">
    <property type="entry name" value="YgbB"/>
    <property type="match status" value="1"/>
</dbReference>
<dbReference type="PANTHER" id="PTHR43181:SF1">
    <property type="entry name" value="2-C-METHYL-D-ERYTHRITOL 2,4-CYCLODIPHOSPHATE SYNTHASE, CHLOROPLASTIC"/>
    <property type="match status" value="1"/>
</dbReference>
<feature type="binding site" evidence="14">
    <location>
        <position position="379"/>
    </location>
    <ligand>
        <name>4-CDP-2-C-methyl-D-erythritol 2-phosphate</name>
        <dbReference type="ChEBI" id="CHEBI:57919"/>
    </ligand>
</feature>
<protein>
    <recommendedName>
        <fullName evidence="14">Bifunctional enzyme IspD/IspF</fullName>
    </recommendedName>
    <domain>
        <recommendedName>
            <fullName evidence="14">2-C-methyl-D-erythritol 4-phosphate cytidylyltransferase</fullName>
            <ecNumber evidence="14">2.7.7.60</ecNumber>
        </recommendedName>
        <alternativeName>
            <fullName evidence="14">4-diphosphocytidyl-2C-methyl-D-erythritol synthase</fullName>
        </alternativeName>
        <alternativeName>
            <fullName evidence="14">MEP cytidylyltransferase</fullName>
            <shortName evidence="14">MCT</shortName>
        </alternativeName>
    </domain>
    <domain>
        <recommendedName>
            <fullName evidence="14">2-C-methyl-D-erythritol 2,4-cyclodiphosphate synthase</fullName>
            <shortName evidence="14">MECDP-synthase</shortName>
            <shortName evidence="14">MECPP-synthase</shortName>
            <shortName evidence="14">MECPS</shortName>
            <ecNumber evidence="14">4.6.1.12</ecNumber>
        </recommendedName>
    </domain>
</protein>
<evidence type="ECO:0000256" key="3">
    <source>
        <dbReference type="ARBA" id="ARBA00001968"/>
    </source>
</evidence>
<evidence type="ECO:0000256" key="6">
    <source>
        <dbReference type="ARBA" id="ARBA00008480"/>
    </source>
</evidence>
<sequence length="405" mass="41919">MTTAALIVAAGRGARAGEGPPKQYRNVAGTPVIARTLRRFLDAPGVDRIVVAIREADRALFDGATAGLGAEKPITVVAGGAERAQTVLLGLEAMAGDPPDRVLIHDAARPFVSDAVIAAVIAALDDAPGACASIPIVDALRRAEAGACGPLIPRDGVWRAQTPQGFRYGPILAAHRACGDPTAPDDAEVARRAGLRVAIVESEADNFKITRPGDFARAERLLLARAGGGRPSPGPETAMETRFGTGFDVHRFGPGDHLMLCGVRVAHSTGFVAHSDGDVGLHALTDAVLGAIGEGDIGRWFPPSDPQWRGASSDRFLRAALDRAEARGFTVVNLDVTLICERPKITPHAEAMRAAVAAIARCAPERVNVKATTTEGLGFTGRGEGVAAQAAAALRGPAPGGEPLK</sequence>
<dbReference type="GO" id="GO:0016114">
    <property type="term" value="P:terpenoid biosynthetic process"/>
    <property type="evidence" value="ECO:0007669"/>
    <property type="project" value="InterPro"/>
</dbReference>
<dbReference type="InterPro" id="IPR018294">
    <property type="entry name" value="ISPD_synthase_CS"/>
</dbReference>
<dbReference type="InterPro" id="IPR001228">
    <property type="entry name" value="IspD"/>
</dbReference>
<feature type="site" description="Positions MEP for the nucleophilic attack" evidence="14">
    <location>
        <position position="208"/>
    </location>
</feature>
<dbReference type="InterPro" id="IPR034683">
    <property type="entry name" value="IspD/TarI"/>
</dbReference>
<feature type="binding site" evidence="14">
    <location>
        <position position="248"/>
    </location>
    <ligand>
        <name>a divalent metal cation</name>
        <dbReference type="ChEBI" id="CHEBI:60240"/>
    </ligand>
</feature>
<feature type="binding site" evidence="14">
    <location>
        <begin position="296"/>
        <end position="298"/>
    </location>
    <ligand>
        <name>4-CDP-2-C-methyl-D-erythritol 2-phosphate</name>
        <dbReference type="ChEBI" id="CHEBI:57919"/>
    </ligand>
</feature>
<evidence type="ECO:0000256" key="12">
    <source>
        <dbReference type="ARBA" id="ARBA00023239"/>
    </source>
</evidence>
<dbReference type="STRING" id="89524.SAMN05444370_101238"/>
<comment type="catalytic activity">
    <reaction evidence="2 14">
        <text>2-C-methyl-D-erythritol 4-phosphate + CTP + H(+) = 4-CDP-2-C-methyl-D-erythritol + diphosphate</text>
        <dbReference type="Rhea" id="RHEA:13429"/>
        <dbReference type="ChEBI" id="CHEBI:15378"/>
        <dbReference type="ChEBI" id="CHEBI:33019"/>
        <dbReference type="ChEBI" id="CHEBI:37563"/>
        <dbReference type="ChEBI" id="CHEBI:57823"/>
        <dbReference type="ChEBI" id="CHEBI:58262"/>
        <dbReference type="EC" id="2.7.7.60"/>
    </reaction>
</comment>
<dbReference type="PROSITE" id="PS01295">
    <property type="entry name" value="ISPD"/>
    <property type="match status" value="1"/>
</dbReference>
<evidence type="ECO:0000256" key="5">
    <source>
        <dbReference type="ARBA" id="ARBA00004787"/>
    </source>
</evidence>
<feature type="site" description="Transition state stabilizer" evidence="14">
    <location>
        <position position="373"/>
    </location>
</feature>
<feature type="binding site" evidence="14">
    <location>
        <position position="382"/>
    </location>
    <ligand>
        <name>4-CDP-2-C-methyl-D-erythritol 2-phosphate</name>
        <dbReference type="ChEBI" id="CHEBI:57919"/>
    </ligand>
</feature>
<dbReference type="Proteomes" id="UP000198703">
    <property type="component" value="Unassembled WGS sequence"/>
</dbReference>
<evidence type="ECO:0000259" key="15">
    <source>
        <dbReference type="Pfam" id="PF02542"/>
    </source>
</evidence>
<evidence type="ECO:0000256" key="14">
    <source>
        <dbReference type="HAMAP-Rule" id="MF_01520"/>
    </source>
</evidence>
<dbReference type="InterPro" id="IPR029044">
    <property type="entry name" value="Nucleotide-diphossugar_trans"/>
</dbReference>
<comment type="function">
    <text evidence="14">Bifunctional enzyme that catalyzes the formation of 4-diphosphocytidyl-2-C-methyl-D-erythritol from CTP and 2-C-methyl-D-erythritol 4-phosphate (MEP) (IspD), and catalyzes the conversion of 4-diphosphocytidyl-2-C-methyl-D-erythritol 2-phosphate (CDP-ME2P) to 2-C-methyl-D-erythritol 2,4-cyclodiphosphate (ME-CPP) with a corresponding release of cytidine 5-monophosphate (CMP) (IspF).</text>
</comment>
<dbReference type="EC" id="4.6.1.12" evidence="14"/>
<reference evidence="16 17" key="1">
    <citation type="submission" date="2016-10" db="EMBL/GenBank/DDBJ databases">
        <authorList>
            <person name="de Groot N.N."/>
        </authorList>
    </citation>
    <scope>NUCLEOTIDE SEQUENCE [LARGE SCALE GENOMIC DNA]</scope>
    <source>
        <strain evidence="16 17">DSM 15345</strain>
    </source>
</reference>
<dbReference type="Gene3D" id="3.30.1330.50">
    <property type="entry name" value="2-C-methyl-D-erythritol 2,4-cyclodiphosphate synthase"/>
    <property type="match status" value="1"/>
</dbReference>
<dbReference type="GO" id="GO:0050518">
    <property type="term" value="F:2-C-methyl-D-erythritol 4-phosphate cytidylyltransferase activity"/>
    <property type="evidence" value="ECO:0007669"/>
    <property type="project" value="UniProtKB-UniRule"/>
</dbReference>
<feature type="site" description="Transition state stabilizer" evidence="14">
    <location>
        <position position="274"/>
    </location>
</feature>
<keyword evidence="8 14" id="KW-0808">Transferase</keyword>
<accession>A0A1H3VP45</accession>
<keyword evidence="17" id="KW-1185">Reference proteome</keyword>
<dbReference type="InterPro" id="IPR020555">
    <property type="entry name" value="MECDP_synthase_CS"/>
</dbReference>
<feature type="domain" description="2-C-methyl-D-erythritol 2,4-cyclodiphosphate synthase" evidence="15">
    <location>
        <begin position="242"/>
        <end position="394"/>
    </location>
</feature>
<feature type="site" description="Transition state stabilizer" evidence="14">
    <location>
        <position position="22"/>
    </location>
</feature>
<dbReference type="GO" id="GO:0008685">
    <property type="term" value="F:2-C-methyl-D-erythritol 2,4-cyclodiphosphate synthase activity"/>
    <property type="evidence" value="ECO:0007669"/>
    <property type="project" value="UniProtKB-UniRule"/>
</dbReference>
<dbReference type="UniPathway" id="UPA00056">
    <property type="reaction ID" value="UER00093"/>
</dbReference>
<evidence type="ECO:0000256" key="10">
    <source>
        <dbReference type="ARBA" id="ARBA00022723"/>
    </source>
</evidence>
<evidence type="ECO:0000256" key="13">
    <source>
        <dbReference type="ARBA" id="ARBA00023268"/>
    </source>
</evidence>
<dbReference type="NCBIfam" id="TIGR00453">
    <property type="entry name" value="ispD"/>
    <property type="match status" value="1"/>
</dbReference>
<dbReference type="FunFam" id="3.90.550.10:FF:000003">
    <property type="entry name" value="2-C-methyl-D-erythritol 4-phosphate cytidylyltransferase"/>
    <property type="match status" value="1"/>
</dbReference>
<comment type="catalytic activity">
    <reaction evidence="1 14">
        <text>4-CDP-2-C-methyl-D-erythritol 2-phosphate = 2-C-methyl-D-erythritol 2,4-cyclic diphosphate + CMP</text>
        <dbReference type="Rhea" id="RHEA:23864"/>
        <dbReference type="ChEBI" id="CHEBI:57919"/>
        <dbReference type="ChEBI" id="CHEBI:58483"/>
        <dbReference type="ChEBI" id="CHEBI:60377"/>
        <dbReference type="EC" id="4.6.1.12"/>
    </reaction>
</comment>
<evidence type="ECO:0000256" key="2">
    <source>
        <dbReference type="ARBA" id="ARBA00001282"/>
    </source>
</evidence>
<comment type="pathway">
    <text evidence="4 14">Isoprenoid biosynthesis; isopentenyl diphosphate biosynthesis via DXP pathway; isopentenyl diphosphate from 1-deoxy-D-xylulose 5-phosphate: step 4/6.</text>
</comment>
<dbReference type="AlphaFoldDB" id="A0A1H3VP45"/>
<dbReference type="PROSITE" id="PS01350">
    <property type="entry name" value="ISPF"/>
    <property type="match status" value="1"/>
</dbReference>
<keyword evidence="10 14" id="KW-0479">Metal-binding</keyword>
<dbReference type="NCBIfam" id="TIGR00151">
    <property type="entry name" value="ispF"/>
    <property type="match status" value="1"/>
</dbReference>
<evidence type="ECO:0000256" key="1">
    <source>
        <dbReference type="ARBA" id="ARBA00000200"/>
    </source>
</evidence>
<dbReference type="OrthoDB" id="9804336at2"/>
<dbReference type="CDD" id="cd00554">
    <property type="entry name" value="MECDP_synthase"/>
    <property type="match status" value="1"/>
</dbReference>
<dbReference type="SUPFAM" id="SSF53448">
    <property type="entry name" value="Nucleotide-diphospho-sugar transferases"/>
    <property type="match status" value="1"/>
</dbReference>
<keyword evidence="13 14" id="KW-0511">Multifunctional enzyme</keyword>
<feature type="binding site" evidence="14">
    <location>
        <position position="282"/>
    </location>
    <ligand>
        <name>a divalent metal cation</name>
        <dbReference type="ChEBI" id="CHEBI:60240"/>
    </ligand>
</feature>
<dbReference type="HAMAP" id="MF_00108">
    <property type="entry name" value="IspD"/>
    <property type="match status" value="1"/>
</dbReference>
<feature type="region of interest" description="2-C-methyl-D-erythritol 4-phosphate cytidylyltransferase" evidence="14">
    <location>
        <begin position="1"/>
        <end position="241"/>
    </location>
</feature>
<dbReference type="Pfam" id="PF01128">
    <property type="entry name" value="IspD"/>
    <property type="match status" value="1"/>
</dbReference>
<comment type="cofactor">
    <cofactor evidence="3 14">
        <name>a divalent metal cation</name>
        <dbReference type="ChEBI" id="CHEBI:60240"/>
    </cofactor>
</comment>
<dbReference type="CDD" id="cd02516">
    <property type="entry name" value="CDP-ME_synthetase"/>
    <property type="match status" value="1"/>
</dbReference>
<organism evidence="16 17">
    <name type="scientific">Rubrimonas cliftonensis</name>
    <dbReference type="NCBI Taxonomy" id="89524"/>
    <lineage>
        <taxon>Bacteria</taxon>
        <taxon>Pseudomonadati</taxon>
        <taxon>Pseudomonadota</taxon>
        <taxon>Alphaproteobacteria</taxon>
        <taxon>Rhodobacterales</taxon>
        <taxon>Paracoccaceae</taxon>
        <taxon>Rubrimonas</taxon>
    </lineage>
</organism>
<dbReference type="HAMAP" id="MF_01520">
    <property type="entry name" value="IspDF"/>
    <property type="match status" value="1"/>
</dbReference>
<feature type="binding site" evidence="14">
    <location>
        <begin position="274"/>
        <end position="275"/>
    </location>
    <ligand>
        <name>4-CDP-2-C-methyl-D-erythritol 2-phosphate</name>
        <dbReference type="ChEBI" id="CHEBI:57919"/>
    </ligand>
</feature>
<dbReference type="SUPFAM" id="SSF69765">
    <property type="entry name" value="IpsF-like"/>
    <property type="match status" value="1"/>
</dbReference>
<keyword evidence="9 14" id="KW-0548">Nucleotidyltransferase</keyword>
<comment type="similarity">
    <text evidence="14">In the C-terminal section; belongs to the IspF family.</text>
</comment>
<dbReference type="EMBL" id="FNQM01000001">
    <property type="protein sequence ID" value="SDZ76585.1"/>
    <property type="molecule type" value="Genomic_DNA"/>
</dbReference>
<keyword evidence="12 14" id="KW-0456">Lyase</keyword>
<dbReference type="InterPro" id="IPR036571">
    <property type="entry name" value="MECDP_synthase_sf"/>
</dbReference>
<dbReference type="Gene3D" id="3.90.550.10">
    <property type="entry name" value="Spore Coat Polysaccharide Biosynthesis Protein SpsA, Chain A"/>
    <property type="match status" value="1"/>
</dbReference>
<evidence type="ECO:0000256" key="11">
    <source>
        <dbReference type="ARBA" id="ARBA00023229"/>
    </source>
</evidence>
<feature type="binding site" evidence="14">
    <location>
        <begin position="248"/>
        <end position="250"/>
    </location>
    <ligand>
        <name>4-CDP-2-C-methyl-D-erythritol 2-phosphate</name>
        <dbReference type="ChEBI" id="CHEBI:57919"/>
    </ligand>
</feature>
<dbReference type="EC" id="2.7.7.60" evidence="14"/>
<feature type="region of interest" description="2-C-methyl-D-erythritol 2,4-cyclodiphosphate synthase" evidence="14">
    <location>
        <begin position="242"/>
        <end position="405"/>
    </location>
</feature>
<evidence type="ECO:0000256" key="8">
    <source>
        <dbReference type="ARBA" id="ARBA00022679"/>
    </source>
</evidence>
<dbReference type="HAMAP" id="MF_00107">
    <property type="entry name" value="IspF"/>
    <property type="match status" value="1"/>
</dbReference>
<feature type="binding site" evidence="14">
    <location>
        <begin position="372"/>
        <end position="375"/>
    </location>
    <ligand>
        <name>4-CDP-2-C-methyl-D-erythritol 2-phosphate</name>
        <dbReference type="ChEBI" id="CHEBI:57919"/>
    </ligand>
</feature>
<dbReference type="InterPro" id="IPR026596">
    <property type="entry name" value="IspD/F"/>
</dbReference>
<evidence type="ECO:0000313" key="16">
    <source>
        <dbReference type="EMBL" id="SDZ76585.1"/>
    </source>
</evidence>
<proteinExistence type="inferred from homology"/>
<name>A0A1H3VP45_9RHOB</name>
<evidence type="ECO:0000313" key="17">
    <source>
        <dbReference type="Proteomes" id="UP000198703"/>
    </source>
</evidence>
<comment type="similarity">
    <text evidence="7">Belongs to the IspD/TarI cytidylyltransferase family. IspD subfamily.</text>
</comment>
<dbReference type="InterPro" id="IPR003526">
    <property type="entry name" value="MECDP_synthase"/>
</dbReference>
<gene>
    <name evidence="14" type="primary">ispDF</name>
    <name evidence="16" type="ORF">SAMN05444370_101238</name>
</gene>
<evidence type="ECO:0000256" key="7">
    <source>
        <dbReference type="ARBA" id="ARBA00009789"/>
    </source>
</evidence>
<comment type="caution">
    <text evidence="14">Lacks conserved residue(s) required for the propagation of feature annotation.</text>
</comment>
<feature type="site" description="Transition state stabilizer" evidence="14">
    <location>
        <position position="15"/>
    </location>
</feature>
<evidence type="ECO:0000256" key="4">
    <source>
        <dbReference type="ARBA" id="ARBA00004709"/>
    </source>
</evidence>
<comment type="pathway">
    <text evidence="5 14">Isoprenoid biosynthesis; isopentenyl diphosphate biosynthesis via DXP pathway; isopentenyl diphosphate from 1-deoxy-D-xylulose 5-phosphate: step 2/6.</text>
</comment>
<feature type="binding site" evidence="14">
    <location>
        <position position="250"/>
    </location>
    <ligand>
        <name>a divalent metal cation</name>
        <dbReference type="ChEBI" id="CHEBI:60240"/>
    </ligand>
</feature>
<keyword evidence="11 14" id="KW-0414">Isoprene biosynthesis</keyword>
<dbReference type="RefSeq" id="WP_093247644.1">
    <property type="nucleotide sequence ID" value="NZ_FNQM01000001.1"/>
</dbReference>
<dbReference type="PANTHER" id="PTHR43181">
    <property type="entry name" value="2-C-METHYL-D-ERYTHRITOL 2,4-CYCLODIPHOSPHATE SYNTHASE, CHLOROPLASTIC"/>
    <property type="match status" value="1"/>
</dbReference>
<feature type="site" description="Positions MEP for the nucleophilic attack" evidence="14">
    <location>
        <position position="154"/>
    </location>
</feature>
<dbReference type="GO" id="GO:0046872">
    <property type="term" value="F:metal ion binding"/>
    <property type="evidence" value="ECO:0007669"/>
    <property type="project" value="UniProtKB-KW"/>
</dbReference>